<evidence type="ECO:0000256" key="2">
    <source>
        <dbReference type="ARBA" id="ARBA00004717"/>
    </source>
</evidence>
<keyword evidence="5" id="KW-0479">Metal-binding</keyword>
<dbReference type="InterPro" id="IPR006249">
    <property type="entry name" value="Aconitase/IRP2"/>
</dbReference>
<dbReference type="PRINTS" id="PR00415">
    <property type="entry name" value="ACONITASE"/>
</dbReference>
<dbReference type="InterPro" id="IPR015928">
    <property type="entry name" value="Aconitase/3IPM_dehydase_swvl"/>
</dbReference>
<comment type="pathway">
    <text evidence="2">Carbohydrate metabolism; tricarboxylic acid cycle; isocitrate from oxaloacetate: step 2/2.</text>
</comment>
<dbReference type="InterPro" id="IPR036008">
    <property type="entry name" value="Aconitase_4Fe-4S_dom"/>
</dbReference>
<name>A0A231GQI4_PSEJE</name>
<evidence type="ECO:0000259" key="11">
    <source>
        <dbReference type="Pfam" id="PF00330"/>
    </source>
</evidence>
<dbReference type="PROSITE" id="PS01244">
    <property type="entry name" value="ACONITASE_2"/>
    <property type="match status" value="1"/>
</dbReference>
<dbReference type="RefSeq" id="WP_090455811.1">
    <property type="nucleotide sequence ID" value="NZ_FNTC01000002.1"/>
</dbReference>
<comment type="function">
    <text evidence="10">Catalyzes the isomerization of citrate to isocitrate via cis-aconitate.</text>
</comment>
<dbReference type="InterPro" id="IPR000573">
    <property type="entry name" value="AconitaseA/IPMdHydase_ssu_swvl"/>
</dbReference>
<dbReference type="Pfam" id="PF00694">
    <property type="entry name" value="Aconitase_C"/>
    <property type="match status" value="1"/>
</dbReference>
<dbReference type="EMBL" id="FNTC01000002">
    <property type="protein sequence ID" value="SEC46948.1"/>
    <property type="molecule type" value="Genomic_DNA"/>
</dbReference>
<dbReference type="Gene3D" id="6.10.190.10">
    <property type="match status" value="1"/>
</dbReference>
<organism evidence="13 14">
    <name type="scientific">Pseudomonas jessenii</name>
    <dbReference type="NCBI Taxonomy" id="77298"/>
    <lineage>
        <taxon>Bacteria</taxon>
        <taxon>Pseudomonadati</taxon>
        <taxon>Pseudomonadota</taxon>
        <taxon>Gammaproteobacteria</taxon>
        <taxon>Pseudomonadales</taxon>
        <taxon>Pseudomonadaceae</taxon>
        <taxon>Pseudomonas</taxon>
    </lineage>
</organism>
<dbReference type="InterPro" id="IPR015931">
    <property type="entry name" value="Acnase/IPM_dHydase_lsu_aba_1/3"/>
</dbReference>
<dbReference type="InterPro" id="IPR001030">
    <property type="entry name" value="Acoase/IPM_deHydtase_lsu_aba"/>
</dbReference>
<dbReference type="SUPFAM" id="SSF53732">
    <property type="entry name" value="Aconitase iron-sulfur domain"/>
    <property type="match status" value="1"/>
</dbReference>
<dbReference type="CDD" id="cd01580">
    <property type="entry name" value="AcnA_IRP_Swivel"/>
    <property type="match status" value="1"/>
</dbReference>
<comment type="catalytic activity">
    <reaction evidence="9 10">
        <text>citrate = D-threo-isocitrate</text>
        <dbReference type="Rhea" id="RHEA:10336"/>
        <dbReference type="ChEBI" id="CHEBI:15562"/>
        <dbReference type="ChEBI" id="CHEBI:16947"/>
        <dbReference type="EC" id="4.2.1.3"/>
    </reaction>
</comment>
<keyword evidence="4 10" id="KW-0004">4Fe-4S</keyword>
<dbReference type="PANTHER" id="PTHR11670">
    <property type="entry name" value="ACONITASE/IRON-RESPONSIVE ELEMENT FAMILY MEMBER"/>
    <property type="match status" value="1"/>
</dbReference>
<dbReference type="UniPathway" id="UPA00223">
    <property type="reaction ID" value="UER00718"/>
</dbReference>
<evidence type="ECO:0000256" key="8">
    <source>
        <dbReference type="ARBA" id="ARBA00023239"/>
    </source>
</evidence>
<feature type="domain" description="Aconitase/3-isopropylmalate dehydratase large subunit alpha/beta/alpha" evidence="11">
    <location>
        <begin position="62"/>
        <end position="576"/>
    </location>
</feature>
<dbReference type="GO" id="GO:0006099">
    <property type="term" value="P:tricarboxylic acid cycle"/>
    <property type="evidence" value="ECO:0007669"/>
    <property type="project" value="UniProtKB-UniPathway"/>
</dbReference>
<proteinExistence type="inferred from homology"/>
<evidence type="ECO:0000256" key="7">
    <source>
        <dbReference type="ARBA" id="ARBA00023014"/>
    </source>
</evidence>
<feature type="domain" description="Aconitase A/isopropylmalate dehydratase small subunit swivel" evidence="12">
    <location>
        <begin position="702"/>
        <end position="834"/>
    </location>
</feature>
<dbReference type="NCBIfam" id="TIGR01341">
    <property type="entry name" value="aconitase_1"/>
    <property type="match status" value="1"/>
</dbReference>
<reference evidence="14" key="1">
    <citation type="submission" date="2016-10" db="EMBL/GenBank/DDBJ databases">
        <authorList>
            <person name="Varghese N."/>
            <person name="Submissions S."/>
        </authorList>
    </citation>
    <scope>NUCLEOTIDE SEQUENCE [LARGE SCALE GENOMIC DNA]</scope>
    <source>
        <strain evidence="14">BS3660</strain>
    </source>
</reference>
<sequence>MTDSTFPAIKRLQTFKTSDGRVHRYHSLPALKAEGYPQLGRLPVVIRILLESVLRNCDDTKVLASHVDDLASWQPQEAREREIPFVVGRVLLQDFTGIPLLTDLAAMRSQAKKRGANPKAIEPLVPVHLVVDHSVQTEFSNVPNALRQNMEVEFKRNRERYELMKWGMQAFETFKVIPPGIGICHQINLEYLAQGVIENNGVVYPDTLVGTDSHTTMINGIGVLGWGVGGIEAEAGMLGQPVYMLMPDVIGVELKGALRAGVTATDAVLQITQTLRAAKVVGKLVEFFGEGASSLSATDRATIANMAPEYGATSGFFPVDEKTLDYYAQTGRSAQQVELIRKYFEVQDLFGSPAPGSIDYSSVITVDLDRIVPSVSGPKRPQDRVDLVALGRRFDEVMLQDAKSGGYAKTSTQLEEHHTVHALPAGAPGPAQTYEVGHGHVLVAAITSCTNTSNPELLIAAGLLAQKAVQKGLVAKPWVKTLFTPGSRVVTAYLQDAGLIEPLSQLGFDIAAYGCGACVGNIGPLDSALEKVVIGQDLVCSAVLSGNRNFEARIHGNLRANFLASPPLVVAFALAGTTRCDLTTEPLGHDSNGQPILLADIWPTNDEIKALSVKAANAELYKSLYADLTRDHDLWNAIKTTEGEVYDWPESTYAAEPDFFDTEQAARPIIAARALAILGDSITTDHISPAGSIAADSSAGQWLTEHGVDPKDFNTYGARRGHFEVMVRGTFANVRLKNLMLPTRADGSADEGPYTVLQPTGERASLFDASRTYLANETPVLIFAGEEYGTGSSRDWAAKGTRLLGVRAVIAKSFERIHRSNLAGLGVLPLQFKNGEDAASLRLNGTESFDILGVESGVQPTQDVTLRIHRKDGSQQDVTLLARIDTAIEATYFANGGILPYVLSSLLEPSSNDQERESRAINAPVNEAGGMHLHQ</sequence>
<protein>
    <recommendedName>
        <fullName evidence="10">Aconitate hydratase</fullName>
        <shortName evidence="10">Aconitase</shortName>
        <ecNumber evidence="10">4.2.1.3</ecNumber>
    </recommendedName>
</protein>
<dbReference type="EC" id="4.2.1.3" evidence="10"/>
<keyword evidence="8 10" id="KW-0456">Lyase</keyword>
<dbReference type="PROSITE" id="PS00450">
    <property type="entry name" value="ACONITASE_1"/>
    <property type="match status" value="1"/>
</dbReference>
<keyword evidence="6 10" id="KW-0408">Iron</keyword>
<evidence type="ECO:0000313" key="14">
    <source>
        <dbReference type="Proteomes" id="UP000198542"/>
    </source>
</evidence>
<keyword evidence="14" id="KW-1185">Reference proteome</keyword>
<evidence type="ECO:0000256" key="5">
    <source>
        <dbReference type="ARBA" id="ARBA00022723"/>
    </source>
</evidence>
<dbReference type="Pfam" id="PF00330">
    <property type="entry name" value="Aconitase"/>
    <property type="match status" value="1"/>
</dbReference>
<evidence type="ECO:0000259" key="12">
    <source>
        <dbReference type="Pfam" id="PF00694"/>
    </source>
</evidence>
<dbReference type="AlphaFoldDB" id="A0A231GQI4"/>
<dbReference type="GO" id="GO:0046872">
    <property type="term" value="F:metal ion binding"/>
    <property type="evidence" value="ECO:0007669"/>
    <property type="project" value="UniProtKB-KW"/>
</dbReference>
<evidence type="ECO:0000256" key="6">
    <source>
        <dbReference type="ARBA" id="ARBA00023004"/>
    </source>
</evidence>
<dbReference type="GO" id="GO:0003994">
    <property type="term" value="F:aconitate hydratase activity"/>
    <property type="evidence" value="ECO:0007669"/>
    <property type="project" value="UniProtKB-EC"/>
</dbReference>
<dbReference type="InterPro" id="IPR044137">
    <property type="entry name" value="AcnA_IRP_Swivel"/>
</dbReference>
<comment type="similarity">
    <text evidence="3 10">Belongs to the aconitase/IPM isomerase family.</text>
</comment>
<evidence type="ECO:0000256" key="10">
    <source>
        <dbReference type="RuleBase" id="RU361275"/>
    </source>
</evidence>
<evidence type="ECO:0000256" key="1">
    <source>
        <dbReference type="ARBA" id="ARBA00001966"/>
    </source>
</evidence>
<evidence type="ECO:0000256" key="9">
    <source>
        <dbReference type="ARBA" id="ARBA00023501"/>
    </source>
</evidence>
<comment type="cofactor">
    <cofactor evidence="1">
        <name>[4Fe-4S] cluster</name>
        <dbReference type="ChEBI" id="CHEBI:49883"/>
    </cofactor>
</comment>
<dbReference type="NCBIfam" id="NF009520">
    <property type="entry name" value="PRK12881.1"/>
    <property type="match status" value="1"/>
</dbReference>
<dbReference type="GO" id="GO:0051539">
    <property type="term" value="F:4 iron, 4 sulfur cluster binding"/>
    <property type="evidence" value="ECO:0007669"/>
    <property type="project" value="UniProtKB-KW"/>
</dbReference>
<dbReference type="FunFam" id="3.20.19.10:FF:000001">
    <property type="entry name" value="Aconitate hydratase"/>
    <property type="match status" value="1"/>
</dbReference>
<evidence type="ECO:0000256" key="3">
    <source>
        <dbReference type="ARBA" id="ARBA00007185"/>
    </source>
</evidence>
<accession>A0A231GQI4</accession>
<dbReference type="Gene3D" id="3.30.499.10">
    <property type="entry name" value="Aconitase, domain 3"/>
    <property type="match status" value="2"/>
</dbReference>
<dbReference type="SUPFAM" id="SSF52016">
    <property type="entry name" value="LeuD/IlvD-like"/>
    <property type="match status" value="1"/>
</dbReference>
<dbReference type="InterPro" id="IPR018136">
    <property type="entry name" value="Aconitase_4Fe-4S_BS"/>
</dbReference>
<dbReference type="Gene3D" id="3.20.19.10">
    <property type="entry name" value="Aconitase, domain 4"/>
    <property type="match status" value="1"/>
</dbReference>
<evidence type="ECO:0000313" key="13">
    <source>
        <dbReference type="EMBL" id="SEC46948.1"/>
    </source>
</evidence>
<keyword evidence="7 10" id="KW-0411">Iron-sulfur</keyword>
<dbReference type="NCBIfam" id="NF006757">
    <property type="entry name" value="PRK09277.1"/>
    <property type="match status" value="1"/>
</dbReference>
<evidence type="ECO:0000256" key="4">
    <source>
        <dbReference type="ARBA" id="ARBA00022485"/>
    </source>
</evidence>
<gene>
    <name evidence="13" type="ORF">SAMN04490187_4489</name>
</gene>
<dbReference type="Proteomes" id="UP000198542">
    <property type="component" value="Unassembled WGS sequence"/>
</dbReference>